<dbReference type="PANTHER" id="PTHR43518">
    <property type="entry name" value="NITRATE REDUCTASE BETA SUBUNIT"/>
    <property type="match status" value="1"/>
</dbReference>
<evidence type="ECO:0000256" key="6">
    <source>
        <dbReference type="ARBA" id="ARBA00022723"/>
    </source>
</evidence>
<dbReference type="Proteomes" id="UP000199323">
    <property type="component" value="Unassembled WGS sequence"/>
</dbReference>
<evidence type="ECO:0000256" key="9">
    <source>
        <dbReference type="ARBA" id="ARBA00023004"/>
    </source>
</evidence>
<dbReference type="GO" id="GO:0030313">
    <property type="term" value="C:cell envelope"/>
    <property type="evidence" value="ECO:0007669"/>
    <property type="project" value="UniProtKB-SubCell"/>
</dbReference>
<dbReference type="GO" id="GO:0016020">
    <property type="term" value="C:membrane"/>
    <property type="evidence" value="ECO:0007669"/>
    <property type="project" value="TreeGrafter"/>
</dbReference>
<comment type="subcellular location">
    <subcellularLocation>
        <location evidence="3">Cell envelope</location>
    </subcellularLocation>
</comment>
<evidence type="ECO:0000256" key="7">
    <source>
        <dbReference type="ARBA" id="ARBA00022737"/>
    </source>
</evidence>
<dbReference type="InterPro" id="IPR038262">
    <property type="entry name" value="Nitr_red_bet_C_sf"/>
</dbReference>
<evidence type="ECO:0000256" key="3">
    <source>
        <dbReference type="ARBA" id="ARBA00004196"/>
    </source>
</evidence>
<evidence type="ECO:0000313" key="13">
    <source>
        <dbReference type="EMBL" id="SFE44226.1"/>
    </source>
</evidence>
<evidence type="ECO:0000256" key="2">
    <source>
        <dbReference type="ARBA" id="ARBA00001966"/>
    </source>
</evidence>
<comment type="cofactor">
    <cofactor evidence="2">
        <name>[4Fe-4S] cluster</name>
        <dbReference type="ChEBI" id="CHEBI:49883"/>
    </cofactor>
</comment>
<gene>
    <name evidence="13" type="ORF">SAMN05216251_103119</name>
</gene>
<dbReference type="FunFam" id="3.30.70.20:FF:000043">
    <property type="entry name" value="Respiratory nitrate reductase beta subunit"/>
    <property type="match status" value="1"/>
</dbReference>
<dbReference type="Pfam" id="PF14711">
    <property type="entry name" value="Nitr_red_bet_C"/>
    <property type="match status" value="1"/>
</dbReference>
<keyword evidence="4" id="KW-0813">Transport</keyword>
<dbReference type="Gene3D" id="3.30.70.20">
    <property type="match status" value="3"/>
</dbReference>
<organism evidence="13 14">
    <name type="scientific">Actinacidiphila alni</name>
    <dbReference type="NCBI Taxonomy" id="380248"/>
    <lineage>
        <taxon>Bacteria</taxon>
        <taxon>Bacillati</taxon>
        <taxon>Actinomycetota</taxon>
        <taxon>Actinomycetes</taxon>
        <taxon>Kitasatosporales</taxon>
        <taxon>Streptomycetaceae</taxon>
        <taxon>Actinacidiphila</taxon>
    </lineage>
</organism>
<evidence type="ECO:0000256" key="4">
    <source>
        <dbReference type="ARBA" id="ARBA00022448"/>
    </source>
</evidence>
<dbReference type="PANTHER" id="PTHR43518:SF1">
    <property type="entry name" value="RESPIRATORY NITRATE REDUCTASE 1 BETA CHAIN"/>
    <property type="match status" value="1"/>
</dbReference>
<sequence>MPSGAAPVGRVMAQLAMVMNLDKCIGCHTCSVTCKQTWTNRSGMEYVWFNNVETRPGLGYPRRYEDQERWRGGWKLNRRGKLQLRQGGRLFKMASIFANPVLPVVKDYYEPWTYDYRNLTNAPLGDDYPVAEPRSLITGKPMKIVWSPNWDDNLGGGQEHAPRDPNVEKMRAEVGEKIRFSFEQTFMFYLPRICEHCLNPACAAACPSGAIYKRTEDGIVLVDQDQCRGWRQCVTGCPYKKIYFNHRTGKAEKCTFCYPRVEVGLPTVCSETCVGRLRYLGVVLYDADKVTAAASVKDEKDLYEAQLGVFLDPEDPEVRRAAERDGIAHDWIEAARRSPVHALISTYKVALPLHPEYRTMPMVWYIPPLSPVVEAVSESGHDGEDAGNLFGAIDALRIPLEYLAELFTAGDTAPVRASLDKLAAMRSHMRDVNLGRTPDGSAAEAVGMTPSQIQEMFRLLAVAKYEDRYVIPTAAQADARRLEESAVPDQCSLDYEDGPGMGAQGPADADGPFGADSGRKPLPLVTIENFHAMRRRQTADEEEPLS</sequence>
<dbReference type="SUPFAM" id="SSF54862">
    <property type="entry name" value="4Fe-4S ferredoxins"/>
    <property type="match status" value="1"/>
</dbReference>
<keyword evidence="10" id="KW-0411">Iron-sulfur</keyword>
<dbReference type="STRING" id="380248.SAMN05216251_103119"/>
<keyword evidence="6" id="KW-0479">Metal-binding</keyword>
<evidence type="ECO:0000256" key="10">
    <source>
        <dbReference type="ARBA" id="ARBA00023014"/>
    </source>
</evidence>
<evidence type="ECO:0000256" key="8">
    <source>
        <dbReference type="ARBA" id="ARBA00022982"/>
    </source>
</evidence>
<keyword evidence="8" id="KW-0249">Electron transport</keyword>
<evidence type="ECO:0000256" key="11">
    <source>
        <dbReference type="SAM" id="MobiDB-lite"/>
    </source>
</evidence>
<dbReference type="CDD" id="cd10557">
    <property type="entry name" value="NarH_beta-like"/>
    <property type="match status" value="1"/>
</dbReference>
<feature type="domain" description="4Fe-4S ferredoxin-type" evidence="12">
    <location>
        <begin position="185"/>
        <end position="216"/>
    </location>
</feature>
<dbReference type="InterPro" id="IPR017896">
    <property type="entry name" value="4Fe4S_Fe-S-bd"/>
</dbReference>
<feature type="domain" description="4Fe-4S ferredoxin-type" evidence="12">
    <location>
        <begin position="218"/>
        <end position="247"/>
    </location>
</feature>
<keyword evidence="9" id="KW-0408">Iron</keyword>
<proteinExistence type="predicted"/>
<dbReference type="Pfam" id="PF13247">
    <property type="entry name" value="Fer4_11"/>
    <property type="match status" value="1"/>
</dbReference>
<dbReference type="GO" id="GO:0008940">
    <property type="term" value="F:nitrate reductase activity"/>
    <property type="evidence" value="ECO:0007669"/>
    <property type="project" value="InterPro"/>
</dbReference>
<evidence type="ECO:0000256" key="1">
    <source>
        <dbReference type="ARBA" id="ARBA00001927"/>
    </source>
</evidence>
<keyword evidence="7" id="KW-0677">Repeat</keyword>
<name>A0A1I2AK05_9ACTN</name>
<dbReference type="GO" id="GO:0009325">
    <property type="term" value="C:nitrate reductase complex"/>
    <property type="evidence" value="ECO:0007669"/>
    <property type="project" value="InterPro"/>
</dbReference>
<keyword evidence="5" id="KW-0004">4Fe-4S</keyword>
<dbReference type="AlphaFoldDB" id="A0A1I2AK05"/>
<dbReference type="PROSITE" id="PS51379">
    <property type="entry name" value="4FE4S_FER_2"/>
    <property type="match status" value="3"/>
</dbReference>
<dbReference type="GO" id="GO:0046872">
    <property type="term" value="F:metal ion binding"/>
    <property type="evidence" value="ECO:0007669"/>
    <property type="project" value="UniProtKB-KW"/>
</dbReference>
<dbReference type="GO" id="GO:0042126">
    <property type="term" value="P:nitrate metabolic process"/>
    <property type="evidence" value="ECO:0007669"/>
    <property type="project" value="InterPro"/>
</dbReference>
<feature type="domain" description="4Fe-4S ferredoxin-type" evidence="12">
    <location>
        <begin position="15"/>
        <end position="44"/>
    </location>
</feature>
<feature type="region of interest" description="Disordered" evidence="11">
    <location>
        <begin position="480"/>
        <end position="521"/>
    </location>
</feature>
<keyword evidence="14" id="KW-1185">Reference proteome</keyword>
<dbReference type="Gene3D" id="1.10.3650.10">
    <property type="entry name" value="nitrate reductase domain like"/>
    <property type="match status" value="1"/>
</dbReference>
<dbReference type="GO" id="GO:0051539">
    <property type="term" value="F:4 iron, 4 sulfur cluster binding"/>
    <property type="evidence" value="ECO:0007669"/>
    <property type="project" value="UniProtKB-KW"/>
</dbReference>
<dbReference type="InterPro" id="IPR029263">
    <property type="entry name" value="Nitr_red_bet_C"/>
</dbReference>
<dbReference type="GO" id="GO:0009061">
    <property type="term" value="P:anaerobic respiration"/>
    <property type="evidence" value="ECO:0007669"/>
    <property type="project" value="TreeGrafter"/>
</dbReference>
<dbReference type="FunFam" id="3.30.70.20:FF:000008">
    <property type="entry name" value="Respiratory nitrate reductase beta subunit"/>
    <property type="match status" value="1"/>
</dbReference>
<protein>
    <submittedName>
        <fullName evidence="13">Respiratory nitrate reductase beta subunit</fullName>
    </submittedName>
</protein>
<dbReference type="EMBL" id="FONG01000003">
    <property type="protein sequence ID" value="SFE44226.1"/>
    <property type="molecule type" value="Genomic_DNA"/>
</dbReference>
<dbReference type="RefSeq" id="WP_245795776.1">
    <property type="nucleotide sequence ID" value="NZ_FONG01000003.1"/>
</dbReference>
<comment type="cofactor">
    <cofactor evidence="1">
        <name>[3Fe-4S] cluster</name>
        <dbReference type="ChEBI" id="CHEBI:21137"/>
    </cofactor>
</comment>
<dbReference type="NCBIfam" id="TIGR01660">
    <property type="entry name" value="narH"/>
    <property type="match status" value="1"/>
</dbReference>
<reference evidence="13 14" key="1">
    <citation type="submission" date="2016-10" db="EMBL/GenBank/DDBJ databases">
        <authorList>
            <person name="de Groot N.N."/>
        </authorList>
    </citation>
    <scope>NUCLEOTIDE SEQUENCE [LARGE SCALE GENOMIC DNA]</scope>
    <source>
        <strain evidence="13 14">CGMCC 4.3510</strain>
    </source>
</reference>
<dbReference type="InterPro" id="IPR006547">
    <property type="entry name" value="NO3_Rdtase_bsu"/>
</dbReference>
<dbReference type="GO" id="GO:0009055">
    <property type="term" value="F:electron transfer activity"/>
    <property type="evidence" value="ECO:0007669"/>
    <property type="project" value="TreeGrafter"/>
</dbReference>
<evidence type="ECO:0000259" key="12">
    <source>
        <dbReference type="PROSITE" id="PS51379"/>
    </source>
</evidence>
<evidence type="ECO:0000256" key="5">
    <source>
        <dbReference type="ARBA" id="ARBA00022485"/>
    </source>
</evidence>
<accession>A0A1I2AK05</accession>
<evidence type="ECO:0000313" key="14">
    <source>
        <dbReference type="Proteomes" id="UP000199323"/>
    </source>
</evidence>